<dbReference type="AlphaFoldDB" id="A0AAQ3KHE2"/>
<evidence type="ECO:0000256" key="1">
    <source>
        <dbReference type="SAM" id="MobiDB-lite"/>
    </source>
</evidence>
<dbReference type="EMBL" id="CP136893">
    <property type="protein sequence ID" value="WOL05516.1"/>
    <property type="molecule type" value="Genomic_DNA"/>
</dbReference>
<proteinExistence type="predicted"/>
<name>A0AAQ3KHE2_9LILI</name>
<feature type="compositionally biased region" description="Basic and acidic residues" evidence="1">
    <location>
        <begin position="333"/>
        <end position="343"/>
    </location>
</feature>
<feature type="region of interest" description="Disordered" evidence="1">
    <location>
        <begin position="90"/>
        <end position="133"/>
    </location>
</feature>
<evidence type="ECO:0000313" key="2">
    <source>
        <dbReference type="EMBL" id="WOL05516.1"/>
    </source>
</evidence>
<evidence type="ECO:0000313" key="3">
    <source>
        <dbReference type="Proteomes" id="UP001327560"/>
    </source>
</evidence>
<feature type="compositionally biased region" description="Polar residues" evidence="1">
    <location>
        <begin position="96"/>
        <end position="110"/>
    </location>
</feature>
<dbReference type="Proteomes" id="UP001327560">
    <property type="component" value="Chromosome 4"/>
</dbReference>
<feature type="compositionally biased region" description="Low complexity" evidence="1">
    <location>
        <begin position="231"/>
        <end position="242"/>
    </location>
</feature>
<sequence length="441" mass="47665">MTSTDAAFVIHLSDRTRVPVLSFSVSGPSLSPAHNPFFVRATTNDSSQVATIAVVLCNYLHQSISWEQQVCFDSAQDTLQMATLKVKVHDQEKSSNARTQRRNINGNEGDNTIKEQDVPKIPGKPKPNYFKPTLSSSCNGAHCHYPRCNKQSSMASPTTATSVKPKTSTSRARSVSSTPQRPPFAIISKETTPRTEKSPVVAPISLKERTPRTQKAAMTGATSSKERTTRAETSSTTSMSAKPRLEKASKSTTTRAKALTPKKAARLPRTPKARDAACSTSAPTAAKHQTDEVQKLDAKDQAMEEPMAEVVDNEKQTIEGKKTGEVPNCETAVDEKEKRDPEKNVLLAPASENNATEETANIPASWRNKVKALAGAFETAMSVNETEKALMMSSSRGRGAARFSRRQGELDAKGVSGGERKEETLGCGGEEANAGKKDQES</sequence>
<dbReference type="PANTHER" id="PTHR34836">
    <property type="entry name" value="OS06G0188250 PROTEIN"/>
    <property type="match status" value="1"/>
</dbReference>
<dbReference type="Gene3D" id="3.40.50.2300">
    <property type="match status" value="1"/>
</dbReference>
<dbReference type="InterPro" id="IPR015683">
    <property type="entry name" value="Ionotropic_Glu_rcpt"/>
</dbReference>
<feature type="compositionally biased region" description="Basic and acidic residues" evidence="1">
    <location>
        <begin position="406"/>
        <end position="424"/>
    </location>
</feature>
<feature type="compositionally biased region" description="Low complexity" evidence="1">
    <location>
        <begin position="167"/>
        <end position="178"/>
    </location>
</feature>
<reference evidence="2 3" key="1">
    <citation type="submission" date="2023-10" db="EMBL/GenBank/DDBJ databases">
        <title>Chromosome-scale genome assembly provides insights into flower coloration mechanisms of Canna indica.</title>
        <authorList>
            <person name="Li C."/>
        </authorList>
    </citation>
    <scope>NUCLEOTIDE SEQUENCE [LARGE SCALE GENOMIC DNA]</scope>
    <source>
        <tissue evidence="2">Flower</tissue>
    </source>
</reference>
<feature type="compositionally biased region" description="Basic and acidic residues" evidence="1">
    <location>
        <begin position="312"/>
        <end position="324"/>
    </location>
</feature>
<feature type="compositionally biased region" description="Basic and acidic residues" evidence="1">
    <location>
        <begin position="288"/>
        <end position="302"/>
    </location>
</feature>
<dbReference type="SUPFAM" id="SSF53822">
    <property type="entry name" value="Periplasmic binding protein-like I"/>
    <property type="match status" value="1"/>
</dbReference>
<protein>
    <submittedName>
        <fullName evidence="2">Uncharacterized protein</fullName>
    </submittedName>
</protein>
<feature type="region of interest" description="Disordered" evidence="1">
    <location>
        <begin position="389"/>
        <end position="441"/>
    </location>
</feature>
<dbReference type="PANTHER" id="PTHR34836:SF1">
    <property type="entry name" value="OS09G0428600 PROTEIN"/>
    <property type="match status" value="1"/>
</dbReference>
<feature type="compositionally biased region" description="Low complexity" evidence="1">
    <location>
        <begin position="393"/>
        <end position="402"/>
    </location>
</feature>
<dbReference type="InterPro" id="IPR028082">
    <property type="entry name" value="Peripla_BP_I"/>
</dbReference>
<gene>
    <name evidence="2" type="ORF">Cni_G14245</name>
</gene>
<feature type="compositionally biased region" description="Polar residues" evidence="1">
    <location>
        <begin position="149"/>
        <end position="166"/>
    </location>
</feature>
<keyword evidence="3" id="KW-1185">Reference proteome</keyword>
<organism evidence="2 3">
    <name type="scientific">Canna indica</name>
    <name type="common">Indian-shot</name>
    <dbReference type="NCBI Taxonomy" id="4628"/>
    <lineage>
        <taxon>Eukaryota</taxon>
        <taxon>Viridiplantae</taxon>
        <taxon>Streptophyta</taxon>
        <taxon>Embryophyta</taxon>
        <taxon>Tracheophyta</taxon>
        <taxon>Spermatophyta</taxon>
        <taxon>Magnoliopsida</taxon>
        <taxon>Liliopsida</taxon>
        <taxon>Zingiberales</taxon>
        <taxon>Cannaceae</taxon>
        <taxon>Canna</taxon>
    </lineage>
</organism>
<accession>A0AAQ3KHE2</accession>
<feature type="region of interest" description="Disordered" evidence="1">
    <location>
        <begin position="148"/>
        <end position="362"/>
    </location>
</feature>